<dbReference type="Proteomes" id="UP000298663">
    <property type="component" value="Unassembled WGS sequence"/>
</dbReference>
<keyword evidence="1" id="KW-0472">Membrane</keyword>
<accession>A0A4U5NUY2</accession>
<dbReference type="STRING" id="34508.A0A4U5NUY2"/>
<keyword evidence="1" id="KW-1133">Transmembrane helix</keyword>
<reference evidence="2 3" key="1">
    <citation type="journal article" date="2015" name="Genome Biol.">
        <title>Comparative genomics of Steinernema reveals deeply conserved gene regulatory networks.</title>
        <authorList>
            <person name="Dillman A.R."/>
            <person name="Macchietto M."/>
            <person name="Porter C.F."/>
            <person name="Rogers A."/>
            <person name="Williams B."/>
            <person name="Antoshechkin I."/>
            <person name="Lee M.M."/>
            <person name="Goodwin Z."/>
            <person name="Lu X."/>
            <person name="Lewis E.E."/>
            <person name="Goodrich-Blair H."/>
            <person name="Stock S.P."/>
            <person name="Adams B.J."/>
            <person name="Sternberg P.W."/>
            <person name="Mortazavi A."/>
        </authorList>
    </citation>
    <scope>NUCLEOTIDE SEQUENCE [LARGE SCALE GENOMIC DNA]</scope>
    <source>
        <strain evidence="2 3">ALL</strain>
    </source>
</reference>
<dbReference type="AlphaFoldDB" id="A0A4U5NUY2"/>
<name>A0A4U5NUY2_STECR</name>
<evidence type="ECO:0000313" key="2">
    <source>
        <dbReference type="EMBL" id="TKR87050.1"/>
    </source>
</evidence>
<evidence type="ECO:0000256" key="1">
    <source>
        <dbReference type="SAM" id="Phobius"/>
    </source>
</evidence>
<gene>
    <name evidence="2" type="ORF">L596_011523</name>
</gene>
<protein>
    <submittedName>
        <fullName evidence="2">Uncharacterized protein</fullName>
    </submittedName>
</protein>
<keyword evidence="3" id="KW-1185">Reference proteome</keyword>
<sequence>MFLQAGDEKAKQEKCPDVDELLSFKEAIRWCPKKTVAICAFIIIFGLFGGGAATYSAIRELSTTQFEYPCYVKPFINAKSANDQEGHTNCCGHWGNVTRNGDTSSCIEFKTYYN</sequence>
<proteinExistence type="predicted"/>
<organism evidence="2 3">
    <name type="scientific">Steinernema carpocapsae</name>
    <name type="common">Entomopathogenic nematode</name>
    <dbReference type="NCBI Taxonomy" id="34508"/>
    <lineage>
        <taxon>Eukaryota</taxon>
        <taxon>Metazoa</taxon>
        <taxon>Ecdysozoa</taxon>
        <taxon>Nematoda</taxon>
        <taxon>Chromadorea</taxon>
        <taxon>Rhabditida</taxon>
        <taxon>Tylenchina</taxon>
        <taxon>Panagrolaimomorpha</taxon>
        <taxon>Strongyloidoidea</taxon>
        <taxon>Steinernematidae</taxon>
        <taxon>Steinernema</taxon>
    </lineage>
</organism>
<keyword evidence="1" id="KW-0812">Transmembrane</keyword>
<dbReference type="OrthoDB" id="10541732at2759"/>
<comment type="caution">
    <text evidence="2">The sequence shown here is derived from an EMBL/GenBank/DDBJ whole genome shotgun (WGS) entry which is preliminary data.</text>
</comment>
<reference evidence="2 3" key="2">
    <citation type="journal article" date="2019" name="G3 (Bethesda)">
        <title>Hybrid Assembly of the Genome of the Entomopathogenic Nematode Steinernema carpocapsae Identifies the X-Chromosome.</title>
        <authorList>
            <person name="Serra L."/>
            <person name="Macchietto M."/>
            <person name="Macias-Munoz A."/>
            <person name="McGill C.J."/>
            <person name="Rodriguez I.M."/>
            <person name="Rodriguez B."/>
            <person name="Murad R."/>
            <person name="Mortazavi A."/>
        </authorList>
    </citation>
    <scope>NUCLEOTIDE SEQUENCE [LARGE SCALE GENOMIC DNA]</scope>
    <source>
        <strain evidence="2 3">ALL</strain>
    </source>
</reference>
<evidence type="ECO:0000313" key="3">
    <source>
        <dbReference type="Proteomes" id="UP000298663"/>
    </source>
</evidence>
<feature type="transmembrane region" description="Helical" evidence="1">
    <location>
        <begin position="35"/>
        <end position="58"/>
    </location>
</feature>
<dbReference type="EMBL" id="AZBU02000003">
    <property type="protein sequence ID" value="TKR87050.1"/>
    <property type="molecule type" value="Genomic_DNA"/>
</dbReference>